<dbReference type="Proteomes" id="UP001217089">
    <property type="component" value="Unassembled WGS sequence"/>
</dbReference>
<organism evidence="4 5">
    <name type="scientific">Tegillarca granosa</name>
    <name type="common">Malaysian cockle</name>
    <name type="synonym">Anadara granosa</name>
    <dbReference type="NCBI Taxonomy" id="220873"/>
    <lineage>
        <taxon>Eukaryota</taxon>
        <taxon>Metazoa</taxon>
        <taxon>Spiralia</taxon>
        <taxon>Lophotrochozoa</taxon>
        <taxon>Mollusca</taxon>
        <taxon>Bivalvia</taxon>
        <taxon>Autobranchia</taxon>
        <taxon>Pteriomorphia</taxon>
        <taxon>Arcoida</taxon>
        <taxon>Arcoidea</taxon>
        <taxon>Arcidae</taxon>
        <taxon>Tegillarca</taxon>
    </lineage>
</organism>
<keyword evidence="1" id="KW-0472">Membrane</keyword>
<proteinExistence type="predicted"/>
<comment type="caution">
    <text evidence="4">The sequence shown here is derived from an EMBL/GenBank/DDBJ whole genome shotgun (WGS) entry which is preliminary data.</text>
</comment>
<feature type="signal peptide" evidence="2">
    <location>
        <begin position="1"/>
        <end position="29"/>
    </location>
</feature>
<dbReference type="Gene3D" id="3.20.20.80">
    <property type="entry name" value="Glycosidases"/>
    <property type="match status" value="1"/>
</dbReference>
<dbReference type="InterPro" id="IPR001223">
    <property type="entry name" value="Glyco_hydro18_cat"/>
</dbReference>
<feature type="transmembrane region" description="Helical" evidence="1">
    <location>
        <begin position="399"/>
        <end position="421"/>
    </location>
</feature>
<dbReference type="EMBL" id="JARBDR010000921">
    <property type="protein sequence ID" value="KAJ8299229.1"/>
    <property type="molecule type" value="Genomic_DNA"/>
</dbReference>
<feature type="domain" description="GH18" evidence="3">
    <location>
        <begin position="239"/>
        <end position="357"/>
    </location>
</feature>
<dbReference type="InterPro" id="IPR029070">
    <property type="entry name" value="Chitinase_insertion_sf"/>
</dbReference>
<evidence type="ECO:0000259" key="3">
    <source>
        <dbReference type="Pfam" id="PF00704"/>
    </source>
</evidence>
<dbReference type="InterPro" id="IPR017853">
    <property type="entry name" value="GH"/>
</dbReference>
<accession>A0ABQ9E1L0</accession>
<reference evidence="4 5" key="1">
    <citation type="submission" date="2022-12" db="EMBL/GenBank/DDBJ databases">
        <title>Chromosome-level genome of Tegillarca granosa.</title>
        <authorList>
            <person name="Kim J."/>
        </authorList>
    </citation>
    <scope>NUCLEOTIDE SEQUENCE [LARGE SCALE GENOMIC DNA]</scope>
    <source>
        <strain evidence="4">Teg-2019</strain>
        <tissue evidence="4">Adductor muscle</tissue>
    </source>
</reference>
<sequence length="450" mass="50522">MMLNTHIFKLYRIWTVLLVFLLGNPTIEARKVACVCEKYGLQSGFCSPVKQSSNKEVVVVHEGQSNYKNWQWESITAVLSTSDAYNDELMCIAHSKNKYYGTIEKVPRATNKSDPVIQNYTDKLHKKFADVNFIVDLIAFDLLDLLGDCQISDTEAADNVIELLIFLIAGIKTEVGGSDLQVFCVVPYKPPCFQQDCKYFTSKLLSKHCDRVITSPESYITYCDHNCKARATVPETKLTVGVDEYLTSGVLETNMLIGIPWHGYDYKCSNYIKKGVNQQDICEVNQVNGSNICDFGPSSRIKLTLADLTKNYNDYIKVNNYQNETHQVWFEAADSLRNKYIFVKLMGIRGVVIWTADDLSNAGPGIESEDNGVMWAWVKHELYVSESIAVHDISIAGKMAVVGVGCFVVGAAIGLLVACVVNRSRGIKRRKPFSEDEEDIDAYHDDDNVL</sequence>
<evidence type="ECO:0000256" key="1">
    <source>
        <dbReference type="SAM" id="Phobius"/>
    </source>
</evidence>
<keyword evidence="5" id="KW-1185">Reference proteome</keyword>
<keyword evidence="1" id="KW-0812">Transmembrane</keyword>
<dbReference type="InterPro" id="IPR051887">
    <property type="entry name" value="GH18_Domain-Containing"/>
</dbReference>
<dbReference type="Gene3D" id="3.10.50.10">
    <property type="match status" value="1"/>
</dbReference>
<feature type="chain" id="PRO_5046771838" description="GH18 domain-containing protein" evidence="2">
    <location>
        <begin position="30"/>
        <end position="450"/>
    </location>
</feature>
<dbReference type="PANTHER" id="PTHR46290">
    <property type="entry name" value="DI-N-ACETYLCHITOBIASE"/>
    <property type="match status" value="1"/>
</dbReference>
<protein>
    <recommendedName>
        <fullName evidence="3">GH18 domain-containing protein</fullName>
    </recommendedName>
</protein>
<dbReference type="Pfam" id="PF00704">
    <property type="entry name" value="Glyco_hydro_18"/>
    <property type="match status" value="1"/>
</dbReference>
<name>A0ABQ9E1L0_TEGGR</name>
<evidence type="ECO:0000313" key="4">
    <source>
        <dbReference type="EMBL" id="KAJ8299229.1"/>
    </source>
</evidence>
<keyword evidence="1" id="KW-1133">Transmembrane helix</keyword>
<gene>
    <name evidence="4" type="ORF">KUTeg_023289</name>
</gene>
<dbReference type="SUPFAM" id="SSF51445">
    <property type="entry name" value="(Trans)glycosidases"/>
    <property type="match status" value="1"/>
</dbReference>
<evidence type="ECO:0000256" key="2">
    <source>
        <dbReference type="SAM" id="SignalP"/>
    </source>
</evidence>
<keyword evidence="2" id="KW-0732">Signal</keyword>
<dbReference type="PANTHER" id="PTHR46290:SF4">
    <property type="entry name" value="GH18 DOMAIN-CONTAINING PROTEIN"/>
    <property type="match status" value="1"/>
</dbReference>
<evidence type="ECO:0000313" key="5">
    <source>
        <dbReference type="Proteomes" id="UP001217089"/>
    </source>
</evidence>